<feature type="compositionally biased region" description="Basic and acidic residues" evidence="1">
    <location>
        <begin position="97"/>
        <end position="115"/>
    </location>
</feature>
<feature type="region of interest" description="Disordered" evidence="1">
    <location>
        <begin position="1"/>
        <end position="128"/>
    </location>
</feature>
<feature type="compositionally biased region" description="Basic residues" evidence="1">
    <location>
        <begin position="62"/>
        <end position="92"/>
    </location>
</feature>
<evidence type="ECO:0000313" key="2">
    <source>
        <dbReference type="Proteomes" id="UP000492821"/>
    </source>
</evidence>
<accession>A0A7E4VFZ7</accession>
<dbReference type="Proteomes" id="UP000492821">
    <property type="component" value="Unassembled WGS sequence"/>
</dbReference>
<protein>
    <submittedName>
        <fullName evidence="3">HMGA1</fullName>
    </submittedName>
</protein>
<feature type="compositionally biased region" description="Basic and acidic residues" evidence="1">
    <location>
        <begin position="41"/>
        <end position="61"/>
    </location>
</feature>
<proteinExistence type="predicted"/>
<evidence type="ECO:0000256" key="1">
    <source>
        <dbReference type="SAM" id="MobiDB-lite"/>
    </source>
</evidence>
<organism evidence="2 3">
    <name type="scientific">Panagrellus redivivus</name>
    <name type="common">Microworm</name>
    <dbReference type="NCBI Taxonomy" id="6233"/>
    <lineage>
        <taxon>Eukaryota</taxon>
        <taxon>Metazoa</taxon>
        <taxon>Ecdysozoa</taxon>
        <taxon>Nematoda</taxon>
        <taxon>Chromadorea</taxon>
        <taxon>Rhabditida</taxon>
        <taxon>Tylenchina</taxon>
        <taxon>Panagrolaimomorpha</taxon>
        <taxon>Panagrolaimoidea</taxon>
        <taxon>Panagrolaimidae</taxon>
        <taxon>Panagrellus</taxon>
    </lineage>
</organism>
<evidence type="ECO:0000313" key="3">
    <source>
        <dbReference type="WBParaSite" id="Pan_g20456.t1"/>
    </source>
</evidence>
<reference evidence="2" key="1">
    <citation type="journal article" date="2013" name="Genetics">
        <title>The draft genome and transcriptome of Panagrellus redivivus are shaped by the harsh demands of a free-living lifestyle.</title>
        <authorList>
            <person name="Srinivasan J."/>
            <person name="Dillman A.R."/>
            <person name="Macchietto M.G."/>
            <person name="Heikkinen L."/>
            <person name="Lakso M."/>
            <person name="Fracchia K.M."/>
            <person name="Antoshechkin I."/>
            <person name="Mortazavi A."/>
            <person name="Wong G."/>
            <person name="Sternberg P.W."/>
        </authorList>
    </citation>
    <scope>NUCLEOTIDE SEQUENCE [LARGE SCALE GENOMIC DNA]</scope>
    <source>
        <strain evidence="2">MT8872</strain>
    </source>
</reference>
<dbReference type="AlphaFoldDB" id="A0A7E4VFZ7"/>
<sequence length="166" mass="18661">MDISEADSPPPLSPCSTTTESLCRQVRENSTNLHEILALVPRDRPDPHTRRSPKAKADAKPSKKSKKSPKSPKTPKSKCKKGGKKKQKKSKGSKTTTTKEERKKKAKSEGDEGNRKAPAPGSRLSHPYYHEGETVTLPLHLIWRLLTEEQQEILVQMKYLSERRVA</sequence>
<feature type="compositionally biased region" description="Low complexity" evidence="1">
    <location>
        <begin position="14"/>
        <end position="23"/>
    </location>
</feature>
<name>A0A7E4VFZ7_PANRE</name>
<keyword evidence="2" id="KW-1185">Reference proteome</keyword>
<dbReference type="WBParaSite" id="Pan_g20456.t1">
    <property type="protein sequence ID" value="Pan_g20456.t1"/>
    <property type="gene ID" value="Pan_g20456"/>
</dbReference>
<reference evidence="3" key="2">
    <citation type="submission" date="2020-10" db="UniProtKB">
        <authorList>
            <consortium name="WormBaseParasite"/>
        </authorList>
    </citation>
    <scope>IDENTIFICATION</scope>
</reference>